<reference evidence="3" key="1">
    <citation type="journal article" date="2023" name="Commun. Biol.">
        <title>Genome analysis of Parmales, the sister group of diatoms, reveals the evolutionary specialization of diatoms from phago-mixotrophs to photoautotrophs.</title>
        <authorList>
            <person name="Ban H."/>
            <person name="Sato S."/>
            <person name="Yoshikawa S."/>
            <person name="Yamada K."/>
            <person name="Nakamura Y."/>
            <person name="Ichinomiya M."/>
            <person name="Sato N."/>
            <person name="Blanc-Mathieu R."/>
            <person name="Endo H."/>
            <person name="Kuwata A."/>
            <person name="Ogata H."/>
        </authorList>
    </citation>
    <scope>NUCLEOTIDE SEQUENCE [LARGE SCALE GENOMIC DNA]</scope>
</reference>
<dbReference type="Proteomes" id="UP001165065">
    <property type="component" value="Unassembled WGS sequence"/>
</dbReference>
<name>A0A9W7L1W0_9STRA</name>
<evidence type="ECO:0000313" key="3">
    <source>
        <dbReference type="Proteomes" id="UP001165065"/>
    </source>
</evidence>
<feature type="compositionally biased region" description="Low complexity" evidence="1">
    <location>
        <begin position="25"/>
        <end position="39"/>
    </location>
</feature>
<feature type="region of interest" description="Disordered" evidence="1">
    <location>
        <begin position="203"/>
        <end position="224"/>
    </location>
</feature>
<feature type="region of interest" description="Disordered" evidence="1">
    <location>
        <begin position="142"/>
        <end position="166"/>
    </location>
</feature>
<protein>
    <submittedName>
        <fullName evidence="2">Uncharacterized protein</fullName>
    </submittedName>
</protein>
<feature type="region of interest" description="Disordered" evidence="1">
    <location>
        <begin position="1"/>
        <end position="55"/>
    </location>
</feature>
<organism evidence="2 3">
    <name type="scientific">Triparma columacea</name>
    <dbReference type="NCBI Taxonomy" id="722753"/>
    <lineage>
        <taxon>Eukaryota</taxon>
        <taxon>Sar</taxon>
        <taxon>Stramenopiles</taxon>
        <taxon>Ochrophyta</taxon>
        <taxon>Bolidophyceae</taxon>
        <taxon>Parmales</taxon>
        <taxon>Triparmaceae</taxon>
        <taxon>Triparma</taxon>
    </lineage>
</organism>
<dbReference type="EMBL" id="BRYA01000567">
    <property type="protein sequence ID" value="GMI23368.1"/>
    <property type="molecule type" value="Genomic_DNA"/>
</dbReference>
<gene>
    <name evidence="2" type="ORF">TrCOL_g8676</name>
</gene>
<keyword evidence="3" id="KW-1185">Reference proteome</keyword>
<comment type="caution">
    <text evidence="2">The sequence shown here is derived from an EMBL/GenBank/DDBJ whole genome shotgun (WGS) entry which is preliminary data.</text>
</comment>
<evidence type="ECO:0000313" key="2">
    <source>
        <dbReference type="EMBL" id="GMI23368.1"/>
    </source>
</evidence>
<accession>A0A9W7L1W0</accession>
<proteinExistence type="predicted"/>
<dbReference type="AlphaFoldDB" id="A0A9W7L1W0"/>
<feature type="compositionally biased region" description="Pro residues" evidence="1">
    <location>
        <begin position="1"/>
        <end position="12"/>
    </location>
</feature>
<sequence>MDPPTDILPPNHPITCSLLESENEPQQSPTSPTNSSPSPVLHPAPTPSSSKYPTVQVTSQDTSNFLHNLHSHPPGPADAASKVSEVLRCWINNSTTDPACKRPRDKTWKAFKGWRELWLSFKKIDMRRMEFSLVAAAAASASREDGGDEVTPSVLSPPPVSVPPVDSEAFKSTAAILSRTVAGGLDREKDRRFEQRLEELKGKVGGAEENGRMEGGRGKTRTPTTAELEKDLRDGMRNQDQGRRLLFGGGEGLSLMGMGGEGGGGGGLAIGRMGAGVKIVEKTTPLSPMGKSSRKLARWMNAVVIEDLEARGNSRGR</sequence>
<evidence type="ECO:0000256" key="1">
    <source>
        <dbReference type="SAM" id="MobiDB-lite"/>
    </source>
</evidence>